<feature type="non-terminal residue" evidence="1">
    <location>
        <position position="1"/>
    </location>
</feature>
<sequence length="126" mass="14457">IIKHVVDNGRLNLQSGYLDILCDDESHRAWAQIVTKECVNFLHDFRDTSMVPALHHVDNEAVVDMCIVITSYPGDPMTAILRYVNKDIPLKLASELLKHMVTLARRGKLWIALDPDDVFLTYSHWE</sequence>
<gene>
    <name evidence="1" type="ORF">AAF712_013636</name>
</gene>
<keyword evidence="2" id="KW-1185">Reference proteome</keyword>
<evidence type="ECO:0000313" key="1">
    <source>
        <dbReference type="EMBL" id="KAL0059624.1"/>
    </source>
</evidence>
<protein>
    <submittedName>
        <fullName evidence="1">Uncharacterized protein</fullName>
    </submittedName>
</protein>
<dbReference type="Proteomes" id="UP001437256">
    <property type="component" value="Unassembled WGS sequence"/>
</dbReference>
<organism evidence="1 2">
    <name type="scientific">Marasmius tenuissimus</name>
    <dbReference type="NCBI Taxonomy" id="585030"/>
    <lineage>
        <taxon>Eukaryota</taxon>
        <taxon>Fungi</taxon>
        <taxon>Dikarya</taxon>
        <taxon>Basidiomycota</taxon>
        <taxon>Agaricomycotina</taxon>
        <taxon>Agaricomycetes</taxon>
        <taxon>Agaricomycetidae</taxon>
        <taxon>Agaricales</taxon>
        <taxon>Marasmiineae</taxon>
        <taxon>Marasmiaceae</taxon>
        <taxon>Marasmius</taxon>
    </lineage>
</organism>
<name>A0ABR2ZFA8_9AGAR</name>
<accession>A0ABR2ZFA8</accession>
<dbReference type="EMBL" id="JBBXMP010000215">
    <property type="protein sequence ID" value="KAL0059624.1"/>
    <property type="molecule type" value="Genomic_DNA"/>
</dbReference>
<proteinExistence type="predicted"/>
<evidence type="ECO:0000313" key="2">
    <source>
        <dbReference type="Proteomes" id="UP001437256"/>
    </source>
</evidence>
<comment type="caution">
    <text evidence="1">The sequence shown here is derived from an EMBL/GenBank/DDBJ whole genome shotgun (WGS) entry which is preliminary data.</text>
</comment>
<reference evidence="1 2" key="1">
    <citation type="submission" date="2024-05" db="EMBL/GenBank/DDBJ databases">
        <title>A draft genome resource for the thread blight pathogen Marasmius tenuissimus strain MS-2.</title>
        <authorList>
            <person name="Yulfo-Soto G.E."/>
            <person name="Baruah I.K."/>
            <person name="Amoako-Attah I."/>
            <person name="Bukari Y."/>
            <person name="Meinhardt L.W."/>
            <person name="Bailey B.A."/>
            <person name="Cohen S.P."/>
        </authorList>
    </citation>
    <scope>NUCLEOTIDE SEQUENCE [LARGE SCALE GENOMIC DNA]</scope>
    <source>
        <strain evidence="1 2">MS-2</strain>
    </source>
</reference>